<proteinExistence type="predicted"/>
<organism evidence="2 3">
    <name type="scientific">Lachancea thermotolerans (strain ATCC 56472 / CBS 6340 / NRRL Y-8284)</name>
    <name type="common">Yeast</name>
    <name type="synonym">Kluyveromyces thermotolerans</name>
    <dbReference type="NCBI Taxonomy" id="559295"/>
    <lineage>
        <taxon>Eukaryota</taxon>
        <taxon>Fungi</taxon>
        <taxon>Dikarya</taxon>
        <taxon>Ascomycota</taxon>
        <taxon>Saccharomycotina</taxon>
        <taxon>Saccharomycetes</taxon>
        <taxon>Saccharomycetales</taxon>
        <taxon>Saccharomycetaceae</taxon>
        <taxon>Lachancea</taxon>
    </lineage>
</organism>
<gene>
    <name evidence="2" type="ordered locus">KLTH0G06908g</name>
</gene>
<dbReference type="RefSeq" id="XP_002555338.1">
    <property type="nucleotide sequence ID" value="XM_002555292.1"/>
</dbReference>
<dbReference type="KEGG" id="lth:KLTH0G06908g"/>
<keyword evidence="3" id="KW-1185">Reference proteome</keyword>
<dbReference type="OrthoDB" id="4061572at2759"/>
<evidence type="ECO:0000313" key="3">
    <source>
        <dbReference type="Proteomes" id="UP000002036"/>
    </source>
</evidence>
<protein>
    <submittedName>
        <fullName evidence="2">KLTH0G06908p</fullName>
    </submittedName>
</protein>
<dbReference type="Proteomes" id="UP000002036">
    <property type="component" value="Chromosome G"/>
</dbReference>
<dbReference type="AlphaFoldDB" id="C5DM90"/>
<dbReference type="PANTHER" id="PTHR37784:SF2">
    <property type="entry name" value="HIGH-OSMOLARITY-INDUCED TRANSCRIPTION PROTEIN 1"/>
    <property type="match status" value="1"/>
</dbReference>
<dbReference type="GO" id="GO:0060963">
    <property type="term" value="P:positive regulation of ribosomal protein gene transcription by RNA polymerase II"/>
    <property type="evidence" value="ECO:0007669"/>
    <property type="project" value="TreeGrafter"/>
</dbReference>
<dbReference type="eggNOG" id="ENOG502S2V7">
    <property type="taxonomic scope" value="Eukaryota"/>
</dbReference>
<dbReference type="GO" id="GO:0000981">
    <property type="term" value="F:DNA-binding transcription factor activity, RNA polymerase II-specific"/>
    <property type="evidence" value="ECO:0007669"/>
    <property type="project" value="TreeGrafter"/>
</dbReference>
<reference evidence="2 3" key="1">
    <citation type="journal article" date="2009" name="Genome Res.">
        <title>Comparative genomics of protoploid Saccharomycetaceae.</title>
        <authorList>
            <consortium name="The Genolevures Consortium"/>
            <person name="Souciet J.-L."/>
            <person name="Dujon B."/>
            <person name="Gaillardin C."/>
            <person name="Johnston M."/>
            <person name="Baret P.V."/>
            <person name="Cliften P."/>
            <person name="Sherman D.J."/>
            <person name="Weissenbach J."/>
            <person name="Westhof E."/>
            <person name="Wincker P."/>
            <person name="Jubin C."/>
            <person name="Poulain J."/>
            <person name="Barbe V."/>
            <person name="Segurens B."/>
            <person name="Artiguenave F."/>
            <person name="Anthouard V."/>
            <person name="Vacherie B."/>
            <person name="Val M.-E."/>
            <person name="Fulton R.S."/>
            <person name="Minx P."/>
            <person name="Wilson R."/>
            <person name="Durrens P."/>
            <person name="Jean G."/>
            <person name="Marck C."/>
            <person name="Martin T."/>
            <person name="Nikolski M."/>
            <person name="Rolland T."/>
            <person name="Seret M.-L."/>
            <person name="Casaregola S."/>
            <person name="Despons L."/>
            <person name="Fairhead C."/>
            <person name="Fischer G."/>
            <person name="Lafontaine I."/>
            <person name="Leh V."/>
            <person name="Lemaire M."/>
            <person name="de Montigny J."/>
            <person name="Neuveglise C."/>
            <person name="Thierry A."/>
            <person name="Blanc-Lenfle I."/>
            <person name="Bleykasten C."/>
            <person name="Diffels J."/>
            <person name="Fritsch E."/>
            <person name="Frangeul L."/>
            <person name="Goeffon A."/>
            <person name="Jauniaux N."/>
            <person name="Kachouri-Lafond R."/>
            <person name="Payen C."/>
            <person name="Potier S."/>
            <person name="Pribylova L."/>
            <person name="Ozanne C."/>
            <person name="Richard G.-F."/>
            <person name="Sacerdot C."/>
            <person name="Straub M.-L."/>
            <person name="Talla E."/>
        </authorList>
    </citation>
    <scope>NUCLEOTIDE SEQUENCE [LARGE SCALE GENOMIC DNA]</scope>
    <source>
        <strain evidence="3">ATCC 56472 / CBS 6340 / NRRL Y-8284</strain>
    </source>
</reference>
<feature type="domain" description="Transcription activator GCR1-like" evidence="1">
    <location>
        <begin position="263"/>
        <end position="339"/>
    </location>
</feature>
<dbReference type="OMA" id="KIRTYQR"/>
<accession>C5DM90</accession>
<evidence type="ECO:0000313" key="2">
    <source>
        <dbReference type="EMBL" id="CAR24901.1"/>
    </source>
</evidence>
<dbReference type="Pfam" id="PF12550">
    <property type="entry name" value="GCR1_C"/>
    <property type="match status" value="1"/>
</dbReference>
<dbReference type="PANTHER" id="PTHR37784">
    <property type="entry name" value="PROTEIN MSN1"/>
    <property type="match status" value="1"/>
</dbReference>
<dbReference type="InterPro" id="IPR022210">
    <property type="entry name" value="TF_GCR1-like"/>
</dbReference>
<sequence length="361" mass="41752">MEAPMNLDEVVNSFKNRVDQLSRDWDAIKSSFVGSQDEELKQLKVKFDLIQEQNSVILIDLYQLKKFLNLEDNNYNNVFSTVLDSPAGALHFPTASSERYAENAVPATSGVTYLGSVEQPRIHDTQSALRTQQLYSSASSKIQEKHPVHLHSLWSEIHSPLINDEISYWKKTRSPMSPQLFSHLRQQNPKPTINDENDATEYLGLSKLIGVETPSKNPREKTHGKLQMKPLNSSLLKSGQTPCSSRHLRYAKDAKDISAYVLKMSGNPKTVGDMYYEYEHQLRPQILEFEKRYGKGQISRLPKVRTYQRRRALINEIEKFARREGKSIEEAVQYFEEIRTQNKKTVPWLYNNLNRILQKYC</sequence>
<dbReference type="EMBL" id="CU928171">
    <property type="protein sequence ID" value="CAR24901.1"/>
    <property type="molecule type" value="Genomic_DNA"/>
</dbReference>
<evidence type="ECO:0000259" key="1">
    <source>
        <dbReference type="Pfam" id="PF12550"/>
    </source>
</evidence>
<name>C5DM90_LACTC</name>
<dbReference type="GO" id="GO:0000978">
    <property type="term" value="F:RNA polymerase II cis-regulatory region sequence-specific DNA binding"/>
    <property type="evidence" value="ECO:0007669"/>
    <property type="project" value="TreeGrafter"/>
</dbReference>
<dbReference type="HOGENOM" id="CLU_072832_0_0_1"/>
<dbReference type="InParanoid" id="C5DM90"/>
<dbReference type="GeneID" id="8293607"/>
<dbReference type="InterPro" id="IPR052146">
    <property type="entry name" value="HOT1"/>
</dbReference>